<protein>
    <submittedName>
        <fullName evidence="5">D-cysteine desulfhydrase 2, mitochondrial isoform X1</fullName>
    </submittedName>
</protein>
<accession>A0A6J1DFQ3</accession>
<dbReference type="FunFam" id="3.40.50.1100:FF:000081">
    <property type="entry name" value="D-cysteine desulfhydrase 2 mitochondrial"/>
    <property type="match status" value="1"/>
</dbReference>
<keyword evidence="4" id="KW-1185">Reference proteome</keyword>
<dbReference type="InterPro" id="IPR027278">
    <property type="entry name" value="ACCD_DCysDesulf"/>
</dbReference>
<dbReference type="RefSeq" id="XP_022151786.1">
    <property type="nucleotide sequence ID" value="XM_022296094.1"/>
</dbReference>
<evidence type="ECO:0000313" key="5">
    <source>
        <dbReference type="RefSeq" id="XP_022151786.1"/>
    </source>
</evidence>
<evidence type="ECO:0000313" key="4">
    <source>
        <dbReference type="Proteomes" id="UP000504603"/>
    </source>
</evidence>
<dbReference type="AlphaFoldDB" id="A0A6J1DFQ3"/>
<comment type="similarity">
    <text evidence="2">Belongs to the ACC deaminase/D-cysteine desulfhydrase family.</text>
</comment>
<dbReference type="OrthoDB" id="10266364at2759"/>
<dbReference type="PANTHER" id="PTHR43780:SF7">
    <property type="entry name" value="D-CYSTEINE DESULFHYDRASE 2, MITOCHONDRIAL"/>
    <property type="match status" value="1"/>
</dbReference>
<dbReference type="GeneID" id="111019685"/>
<dbReference type="GO" id="GO:0019148">
    <property type="term" value="F:D-cysteine desulfhydrase activity"/>
    <property type="evidence" value="ECO:0007669"/>
    <property type="project" value="TreeGrafter"/>
</dbReference>
<evidence type="ECO:0000256" key="3">
    <source>
        <dbReference type="ARBA" id="ARBA00022898"/>
    </source>
</evidence>
<dbReference type="InterPro" id="IPR036052">
    <property type="entry name" value="TrpB-like_PALP_sf"/>
</dbReference>
<name>A0A6J1DFQ3_MOMCH</name>
<sequence length="493" mass="54193">MGSARSVCSFMSVPSRPGDVSGVLRWWRTVVESEMGGPGYFFSATKLRLLHSKTAIAAVDNEFSFRNFTDGSQGVKLGGEEFVSRLLDRRWTLADPDTKISKVTFSNADTNLENSPASHLCLAVDTNSCTFNDVSRTDYQEQSFYVVRDDLLHPLINGNKARKLDGVLPLIEDNSVTDVVTCGGCQSAHAAATAVLCAERGLRSHLLLRGEQPELLTGYNLISTIYGNVTYVPRAIYANREKMLKSQADLVAGSSDGIIWFDDIFPSSLKKQACSTNSVQIDYDFNRRARKHGRKVIVINEGAGDAVALLGLIRLVKYLSQDHLLGKQRAVKFVVDAGTGTTAVGLGLGALCLGLPWEVTALMLADKIDGYKQQEKRLISEFRKYFGYPADLGNNVVNGAVVNWVERFHPRKFGNVLDGEVETCRQIAQKTGILVDPIYTLAAWEMASFLSQKGAKTNADVVVLLHTGGTLGMFGLAQRYKSYFNDLKNVFPY</sequence>
<evidence type="ECO:0000256" key="1">
    <source>
        <dbReference type="ARBA" id="ARBA00001933"/>
    </source>
</evidence>
<organism evidence="4 5">
    <name type="scientific">Momordica charantia</name>
    <name type="common">Bitter gourd</name>
    <name type="synonym">Balsam pear</name>
    <dbReference type="NCBI Taxonomy" id="3673"/>
    <lineage>
        <taxon>Eukaryota</taxon>
        <taxon>Viridiplantae</taxon>
        <taxon>Streptophyta</taxon>
        <taxon>Embryophyta</taxon>
        <taxon>Tracheophyta</taxon>
        <taxon>Spermatophyta</taxon>
        <taxon>Magnoliopsida</taxon>
        <taxon>eudicotyledons</taxon>
        <taxon>Gunneridae</taxon>
        <taxon>Pentapetalae</taxon>
        <taxon>rosids</taxon>
        <taxon>fabids</taxon>
        <taxon>Cucurbitales</taxon>
        <taxon>Cucurbitaceae</taxon>
        <taxon>Momordiceae</taxon>
        <taxon>Momordica</taxon>
    </lineage>
</organism>
<keyword evidence="3" id="KW-0663">Pyridoxal phosphate</keyword>
<comment type="cofactor">
    <cofactor evidence="1">
        <name>pyridoxal 5'-phosphate</name>
        <dbReference type="ChEBI" id="CHEBI:597326"/>
    </cofactor>
</comment>
<gene>
    <name evidence="5" type="primary">LOC111019685</name>
</gene>
<dbReference type="Gene3D" id="3.40.50.1100">
    <property type="match status" value="2"/>
</dbReference>
<dbReference type="PANTHER" id="PTHR43780">
    <property type="entry name" value="1-AMINOCYCLOPROPANE-1-CARBOXYLATE DEAMINASE-RELATED"/>
    <property type="match status" value="1"/>
</dbReference>
<evidence type="ECO:0000256" key="2">
    <source>
        <dbReference type="ARBA" id="ARBA00008639"/>
    </source>
</evidence>
<dbReference type="Proteomes" id="UP000504603">
    <property type="component" value="Unplaced"/>
</dbReference>
<proteinExistence type="inferred from homology"/>
<dbReference type="KEGG" id="mcha:111019685"/>
<reference evidence="5" key="1">
    <citation type="submission" date="2025-08" db="UniProtKB">
        <authorList>
            <consortium name="RefSeq"/>
        </authorList>
    </citation>
    <scope>IDENTIFICATION</scope>
    <source>
        <strain evidence="5">OHB3-1</strain>
    </source>
</reference>
<dbReference type="SUPFAM" id="SSF53686">
    <property type="entry name" value="Tryptophan synthase beta subunit-like PLP-dependent enzymes"/>
    <property type="match status" value="1"/>
</dbReference>